<dbReference type="InterPro" id="IPR052173">
    <property type="entry name" value="Beta-lactam_resp_regulator"/>
</dbReference>
<dbReference type="RefSeq" id="WP_035550862.1">
    <property type="nucleotide sequence ID" value="NZ_AWFH01000012.1"/>
</dbReference>
<sequence>MIFDLNSLNIGYAAQTIIAVSILIALILVARKHVARQFGAGVTYALWAIPVARLVLPPLSMPSPLAGFFEFFQTPMPASAGTAEVAPALFRSPEPVGTVTHVVGAPPVSSPVDSSPLLDGAPGLVAFPEVSDPILGGLLLGTMFAVWVGGALYMILRSSWAHHSFMNTLRREEMAPSPELARLAEEVARQVGMKKMPKVSTSFISSGPLVSGLLRPTVLLPAWFEDDYTQSQQRAALAHEMTHIKRGDLWALQVSEIFVALLWFNPLAYMARRAFRTDQEAACDSDVLKSGASSPHAYGETLLKAVQLALPERLTAAASLPLTHALKERMIRMTTPSPSRSRRLMGAGISGLLGSAALLSSGFVTSACASAEVDNTVDMAELAGAPMPDQPRAAPTPPKTPTPGDFRELKSSSSLRVDSGTVYVDGEQVEDRQIVIIGEPFNVNVKNPNIEREIEVLTAKIEAETAQINKLVESMPVIELAFDGLNEQFNREMELAVSFTEETMPKTEEEWEAWAENVERQAEKWEMHAEAMADRAEAQADAWERNLEPKIAMLEARIEMHADELERKIDLAYGDDFEDQIENTHIALTDLVEECRTADLATGETRILEKKTDDGAAKKVKIACVKGGKGALTAKATIKTVLDSDKLDTAEKKAFKKQVHSKSTHTITIETDQSDE</sequence>
<dbReference type="Pfam" id="PF05569">
    <property type="entry name" value="Peptidase_M56"/>
    <property type="match status" value="1"/>
</dbReference>
<evidence type="ECO:0000256" key="1">
    <source>
        <dbReference type="SAM" id="Coils"/>
    </source>
</evidence>
<keyword evidence="3" id="KW-1133">Transmembrane helix</keyword>
<feature type="transmembrane region" description="Helical" evidence="3">
    <location>
        <begin position="37"/>
        <end position="56"/>
    </location>
</feature>
<dbReference type="Proteomes" id="UP000024547">
    <property type="component" value="Unassembled WGS sequence"/>
</dbReference>
<evidence type="ECO:0000256" key="3">
    <source>
        <dbReference type="SAM" id="Phobius"/>
    </source>
</evidence>
<dbReference type="eggNOG" id="COG4219">
    <property type="taxonomic scope" value="Bacteria"/>
</dbReference>
<keyword evidence="3" id="KW-0812">Transmembrane</keyword>
<dbReference type="InterPro" id="IPR008756">
    <property type="entry name" value="Peptidase_M56"/>
</dbReference>
<dbReference type="STRING" id="1280948.HY36_03895"/>
<dbReference type="Gene3D" id="1.20.5.1230">
    <property type="entry name" value="Apolipoprotein A-I"/>
    <property type="match status" value="1"/>
</dbReference>
<feature type="transmembrane region" description="Helical" evidence="3">
    <location>
        <begin position="134"/>
        <end position="156"/>
    </location>
</feature>
<dbReference type="CDD" id="cd07341">
    <property type="entry name" value="M56_BlaR1_MecR1_like"/>
    <property type="match status" value="1"/>
</dbReference>
<keyword evidence="6" id="KW-1185">Reference proteome</keyword>
<protein>
    <recommendedName>
        <fullName evidence="4">Peptidase M56 domain-containing protein</fullName>
    </recommendedName>
</protein>
<name>A0A059E160_9PROT</name>
<dbReference type="PANTHER" id="PTHR34978">
    <property type="entry name" value="POSSIBLE SENSOR-TRANSDUCER PROTEIN BLAR"/>
    <property type="match status" value="1"/>
</dbReference>
<comment type="caution">
    <text evidence="5">The sequence shown here is derived from an EMBL/GenBank/DDBJ whole genome shotgun (WGS) entry which is preliminary data.</text>
</comment>
<feature type="transmembrane region" description="Helical" evidence="3">
    <location>
        <begin position="250"/>
        <end position="269"/>
    </location>
</feature>
<evidence type="ECO:0000313" key="5">
    <source>
        <dbReference type="EMBL" id="KCZ61699.1"/>
    </source>
</evidence>
<feature type="transmembrane region" description="Helical" evidence="3">
    <location>
        <begin position="12"/>
        <end position="30"/>
    </location>
</feature>
<reference evidence="5 6" key="1">
    <citation type="journal article" date="2014" name="Antonie Van Leeuwenhoek">
        <title>Hyphomonas beringensis sp. nov. and Hyphomonas chukchiensis sp. nov., isolated from surface seawater of the Bering Sea and Chukchi Sea.</title>
        <authorList>
            <person name="Li C."/>
            <person name="Lai Q."/>
            <person name="Li G."/>
            <person name="Dong C."/>
            <person name="Wang J."/>
            <person name="Liao Y."/>
            <person name="Shao Z."/>
        </authorList>
    </citation>
    <scope>NUCLEOTIDE SEQUENCE [LARGE SCALE GENOMIC DNA]</scope>
    <source>
        <strain evidence="5 6">22II1-22F38</strain>
    </source>
</reference>
<feature type="region of interest" description="Disordered" evidence="2">
    <location>
        <begin position="383"/>
        <end position="411"/>
    </location>
</feature>
<keyword evidence="3" id="KW-0472">Membrane</keyword>
<dbReference type="OrthoDB" id="7743548at2"/>
<dbReference type="PANTHER" id="PTHR34978:SF3">
    <property type="entry name" value="SLR0241 PROTEIN"/>
    <property type="match status" value="1"/>
</dbReference>
<feature type="domain" description="Peptidase M56" evidence="4">
    <location>
        <begin position="143"/>
        <end position="331"/>
    </location>
</feature>
<proteinExistence type="predicted"/>
<dbReference type="AlphaFoldDB" id="A0A059E160"/>
<evidence type="ECO:0000256" key="2">
    <source>
        <dbReference type="SAM" id="MobiDB-lite"/>
    </source>
</evidence>
<evidence type="ECO:0000259" key="4">
    <source>
        <dbReference type="Pfam" id="PF05569"/>
    </source>
</evidence>
<dbReference type="EMBL" id="AWFH01000012">
    <property type="protein sequence ID" value="KCZ61699.1"/>
    <property type="molecule type" value="Genomic_DNA"/>
</dbReference>
<organism evidence="5 6">
    <name type="scientific">Hyphomonas atlantica</name>
    <dbReference type="NCBI Taxonomy" id="1280948"/>
    <lineage>
        <taxon>Bacteria</taxon>
        <taxon>Pseudomonadati</taxon>
        <taxon>Pseudomonadota</taxon>
        <taxon>Alphaproteobacteria</taxon>
        <taxon>Hyphomonadales</taxon>
        <taxon>Hyphomonadaceae</taxon>
        <taxon>Hyphomonas</taxon>
    </lineage>
</organism>
<accession>A0A059E160</accession>
<feature type="coiled-coil region" evidence="1">
    <location>
        <begin position="515"/>
        <end position="546"/>
    </location>
</feature>
<feature type="coiled-coil region" evidence="1">
    <location>
        <begin position="447"/>
        <end position="474"/>
    </location>
</feature>
<gene>
    <name evidence="5" type="ORF">HY36_03895</name>
</gene>
<dbReference type="PATRIC" id="fig|1280948.3.peg.1608"/>
<evidence type="ECO:0000313" key="6">
    <source>
        <dbReference type="Proteomes" id="UP000024547"/>
    </source>
</evidence>
<keyword evidence="1" id="KW-0175">Coiled coil</keyword>